<proteinExistence type="predicted"/>
<keyword evidence="1" id="KW-0472">Membrane</keyword>
<feature type="transmembrane region" description="Helical" evidence="1">
    <location>
        <begin position="269"/>
        <end position="286"/>
    </location>
</feature>
<name>A0A8U0IDI9_9EURY</name>
<feature type="transmembrane region" description="Helical" evidence="1">
    <location>
        <begin position="205"/>
        <end position="221"/>
    </location>
</feature>
<sequence length="316" mass="34674">MTDWYHEALLPSVVAKIREAEARMGVVFYGFLLADGLLLGSYVFDFVSTLVAVASGGNASPSGPFAGFGFLRSIVFAVGTALLLVTVFRLGLRLLLLAKRHWSAVLPPQPARTVRVRDSGTGSVYRIDARALVPTLVVLSSVSLAVVVALSSEYLPSMKCEAVEVFDTFFWMVGIWELGRAVAVFSTVDFSLFSEVGFLATYRKLSVLLYFVFFGLVAINLENVCKQVYAANVLGDDSDSWPGILSQARGLRVAAREIYAHERVNSRKIAFYVFATVALVVLFLYVDYRIAANLPAGWEEATYGTNLRYCDGSFFS</sequence>
<dbReference type="EMBL" id="CP096658">
    <property type="protein sequence ID" value="UPV98780.1"/>
    <property type="molecule type" value="Genomic_DNA"/>
</dbReference>
<feature type="transmembrane region" description="Helical" evidence="1">
    <location>
        <begin position="74"/>
        <end position="92"/>
    </location>
</feature>
<feature type="transmembrane region" description="Helical" evidence="1">
    <location>
        <begin position="26"/>
        <end position="54"/>
    </location>
</feature>
<keyword evidence="1" id="KW-0812">Transmembrane</keyword>
<reference evidence="2" key="1">
    <citation type="submission" date="2022-04" db="EMBL/GenBank/DDBJ databases">
        <title>Diverse halophilic archaea isolated from saline environments.</title>
        <authorList>
            <person name="Cui H.-L."/>
        </authorList>
    </citation>
    <scope>NUCLEOTIDE SEQUENCE</scope>
    <source>
        <strain evidence="2">XZYJT40</strain>
    </source>
</reference>
<protein>
    <submittedName>
        <fullName evidence="2">Uncharacterized protein</fullName>
    </submittedName>
</protein>
<dbReference type="KEGG" id="haxz:M0R88_09570"/>
<feature type="transmembrane region" description="Helical" evidence="1">
    <location>
        <begin position="131"/>
        <end position="150"/>
    </location>
</feature>
<evidence type="ECO:0000313" key="3">
    <source>
        <dbReference type="Proteomes" id="UP000830434"/>
    </source>
</evidence>
<dbReference type="GeneID" id="72190103"/>
<dbReference type="Proteomes" id="UP000830434">
    <property type="component" value="Chromosome"/>
</dbReference>
<evidence type="ECO:0000256" key="1">
    <source>
        <dbReference type="SAM" id="Phobius"/>
    </source>
</evidence>
<keyword evidence="3" id="KW-1185">Reference proteome</keyword>
<organism evidence="2 3">
    <name type="scientific">Halorussus gelatinilyticus</name>
    <dbReference type="NCBI Taxonomy" id="2937524"/>
    <lineage>
        <taxon>Archaea</taxon>
        <taxon>Methanobacteriati</taxon>
        <taxon>Methanobacteriota</taxon>
        <taxon>Stenosarchaea group</taxon>
        <taxon>Halobacteria</taxon>
        <taxon>Halobacteriales</taxon>
        <taxon>Haladaptataceae</taxon>
        <taxon>Halorussus</taxon>
    </lineage>
</organism>
<dbReference type="AlphaFoldDB" id="A0A8U0IDI9"/>
<dbReference type="RefSeq" id="WP_248653287.1">
    <property type="nucleotide sequence ID" value="NZ_CP096658.1"/>
</dbReference>
<gene>
    <name evidence="2" type="ORF">M0R88_09570</name>
</gene>
<keyword evidence="1" id="KW-1133">Transmembrane helix</keyword>
<evidence type="ECO:0000313" key="2">
    <source>
        <dbReference type="EMBL" id="UPV98780.1"/>
    </source>
</evidence>
<accession>A0A8U0IDI9</accession>